<organism evidence="1 2">
    <name type="scientific">Nostoc linckia FACHB-391</name>
    <dbReference type="NCBI Taxonomy" id="2692906"/>
    <lineage>
        <taxon>Bacteria</taxon>
        <taxon>Bacillati</taxon>
        <taxon>Cyanobacteriota</taxon>
        <taxon>Cyanophyceae</taxon>
        <taxon>Nostocales</taxon>
        <taxon>Nostocaceae</taxon>
        <taxon>Nostoc</taxon>
    </lineage>
</organism>
<keyword evidence="2" id="KW-1185">Reference proteome</keyword>
<name>A0ABR8EUF8_NOSLI</name>
<reference evidence="1 2" key="1">
    <citation type="journal article" date="2020" name="ISME J.">
        <title>Comparative genomics reveals insights into cyanobacterial evolution and habitat adaptation.</title>
        <authorList>
            <person name="Chen M.Y."/>
            <person name="Teng W.K."/>
            <person name="Zhao L."/>
            <person name="Hu C.X."/>
            <person name="Zhou Y.K."/>
            <person name="Han B.P."/>
            <person name="Song L.R."/>
            <person name="Shu W.S."/>
        </authorList>
    </citation>
    <scope>NUCLEOTIDE SEQUENCE [LARGE SCALE GENOMIC DNA]</scope>
    <source>
        <strain evidence="1 2">FACHB-391</strain>
    </source>
</reference>
<dbReference type="Proteomes" id="UP000604661">
    <property type="component" value="Unassembled WGS sequence"/>
</dbReference>
<dbReference type="EMBL" id="JACJTE010000011">
    <property type="protein sequence ID" value="MBD2561462.1"/>
    <property type="molecule type" value="Genomic_DNA"/>
</dbReference>
<comment type="caution">
    <text evidence="1">The sequence shown here is derived from an EMBL/GenBank/DDBJ whole genome shotgun (WGS) entry which is preliminary data.</text>
</comment>
<proteinExistence type="predicted"/>
<evidence type="ECO:0000313" key="1">
    <source>
        <dbReference type="EMBL" id="MBD2561462.1"/>
    </source>
</evidence>
<accession>A0ABR8EUF8</accession>
<evidence type="ECO:0000313" key="2">
    <source>
        <dbReference type="Proteomes" id="UP000604661"/>
    </source>
</evidence>
<sequence length="76" mass="8254">MSVMCAVKRLATRSPRFKLSDGYTVIDAADADDRESGAVMESLKAASLELDAIECQFIKDTDLSGLVKAFLLVQIN</sequence>
<gene>
    <name evidence="1" type="ORF">H6G95_12705</name>
</gene>
<protein>
    <submittedName>
        <fullName evidence="1">Uncharacterized protein</fullName>
    </submittedName>
</protein>